<proteinExistence type="predicted"/>
<evidence type="ECO:0000259" key="1">
    <source>
        <dbReference type="Pfam" id="PF13204"/>
    </source>
</evidence>
<organism evidence="2 3">
    <name type="scientific">Paenibacillus taihuensis</name>
    <dbReference type="NCBI Taxonomy" id="1156355"/>
    <lineage>
        <taxon>Bacteria</taxon>
        <taxon>Bacillati</taxon>
        <taxon>Bacillota</taxon>
        <taxon>Bacilli</taxon>
        <taxon>Bacillales</taxon>
        <taxon>Paenibacillaceae</taxon>
        <taxon>Paenibacillus</taxon>
    </lineage>
</organism>
<dbReference type="AlphaFoldDB" id="A0A3D9S3W8"/>
<protein>
    <submittedName>
        <fullName evidence="2">Uncharacterized protein DUF4038</fullName>
    </submittedName>
</protein>
<dbReference type="OrthoDB" id="127163at2"/>
<dbReference type="SUPFAM" id="SSF51445">
    <property type="entry name" value="(Trans)glycosidases"/>
    <property type="match status" value="1"/>
</dbReference>
<keyword evidence="3" id="KW-1185">Reference proteome</keyword>
<dbReference type="PANTHER" id="PTHR37836">
    <property type="entry name" value="LMO1036 PROTEIN"/>
    <property type="match status" value="1"/>
</dbReference>
<comment type="caution">
    <text evidence="2">The sequence shown here is derived from an EMBL/GenBank/DDBJ whole genome shotgun (WGS) entry which is preliminary data.</text>
</comment>
<dbReference type="Gene3D" id="3.20.20.80">
    <property type="entry name" value="Glycosidases"/>
    <property type="match status" value="1"/>
</dbReference>
<evidence type="ECO:0000313" key="2">
    <source>
        <dbReference type="EMBL" id="REE87478.1"/>
    </source>
</evidence>
<dbReference type="Pfam" id="PF13204">
    <property type="entry name" value="Apiosidase"/>
    <property type="match status" value="1"/>
</dbReference>
<dbReference type="PANTHER" id="PTHR37836:SF2">
    <property type="entry name" value="DUF4038 DOMAIN-CONTAINING PROTEIN"/>
    <property type="match status" value="1"/>
</dbReference>
<reference evidence="2 3" key="1">
    <citation type="submission" date="2018-08" db="EMBL/GenBank/DDBJ databases">
        <title>Genomic Encyclopedia of Type Strains, Phase III (KMG-III): the genomes of soil and plant-associated and newly described type strains.</title>
        <authorList>
            <person name="Whitman W."/>
        </authorList>
    </citation>
    <scope>NUCLEOTIDE SEQUENCE [LARGE SCALE GENOMIC DNA]</scope>
    <source>
        <strain evidence="2 3">CGMCC 1.10966</strain>
    </source>
</reference>
<dbReference type="Proteomes" id="UP000256304">
    <property type="component" value="Unassembled WGS sequence"/>
</dbReference>
<dbReference type="InterPro" id="IPR025277">
    <property type="entry name" value="Apiosidase-like_cat_dom"/>
</dbReference>
<name>A0A3D9S3W8_9BACL</name>
<dbReference type="RefSeq" id="WP_116188920.1">
    <property type="nucleotide sequence ID" value="NZ_QTTN01000009.1"/>
</dbReference>
<gene>
    <name evidence="2" type="ORF">A8990_109124</name>
</gene>
<dbReference type="InterPro" id="IPR017853">
    <property type="entry name" value="GH"/>
</dbReference>
<sequence length="547" mass="63534">MRVTFQPNDVVVECFDFYEVTIDIVDPTFHNPFTEVEVFGLFGEDKAPFTWTYDLPDNQIGKGSNSDYLIPVDGFCDSPDGSVFRIRFMPRSAGSYIGTIVLKYQGKVWSHEEKFEVRDAGRRGPLRVDPEHPFHFQWEGTGEHFFYNAMTTYHLLGIRRDEEINRTIDRFHISKVNRLRVLINSCRWKNAMLYSEPVYESDDFTFLYGPWIAERPDNHANPGWDETRFDVGYWQKIERTLAYARDRSMIISIIMYGDAFRPGCDPFGKERMGGQDEQRYFRYAAARLSAYSNITWDLTNEYRLIRPHEWVERMGYFLRSCDPYRHLISCHGHETFEFRTSGWADFAMYQRWDEFGGYDYMINNRNLQIETGRIIPQVNEEYGYEDHYPSFGGKEAPARSADTLRRKAWEIYMAGCYQTSGEYAGSGLGGWVNGRGDDSMTLLNHYAPIVTFFENCEWWRTTPDNSLIDNPGCYCLADPGGLYIVYSPVGQEIRIKLASGSYGAIWFHPKSGVYGERRELASNGEILTISCPDHRNDMVLQISAVTR</sequence>
<accession>A0A3D9S3W8</accession>
<dbReference type="EMBL" id="QTTN01000009">
    <property type="protein sequence ID" value="REE87478.1"/>
    <property type="molecule type" value="Genomic_DNA"/>
</dbReference>
<feature type="domain" description="Apiosidase-like catalytic" evidence="1">
    <location>
        <begin position="142"/>
        <end position="416"/>
    </location>
</feature>
<evidence type="ECO:0000313" key="3">
    <source>
        <dbReference type="Proteomes" id="UP000256304"/>
    </source>
</evidence>